<organism evidence="7 8">
    <name type="scientific">Leuconostoc lactis</name>
    <dbReference type="NCBI Taxonomy" id="1246"/>
    <lineage>
        <taxon>Bacteria</taxon>
        <taxon>Bacillati</taxon>
        <taxon>Bacillota</taxon>
        <taxon>Bacilli</taxon>
        <taxon>Lactobacillales</taxon>
        <taxon>Lactobacillaceae</taxon>
        <taxon>Leuconostoc</taxon>
    </lineage>
</organism>
<dbReference type="InterPro" id="IPR017543">
    <property type="entry name" value="6-PTP_synth-rel_bac"/>
</dbReference>
<dbReference type="InterPro" id="IPR038418">
    <property type="entry name" value="6-PTP_synth/QueD_sf"/>
</dbReference>
<dbReference type="Proteomes" id="UP000321298">
    <property type="component" value="Chromosome"/>
</dbReference>
<dbReference type="GeneID" id="66531721"/>
<dbReference type="NCBIfam" id="TIGR03112">
    <property type="entry name" value="6_pyr_pter_rel"/>
    <property type="match status" value="1"/>
</dbReference>
<dbReference type="RefSeq" id="WP_147001115.1">
    <property type="nucleotide sequence ID" value="NZ_CP042387.1"/>
</dbReference>
<evidence type="ECO:0000256" key="4">
    <source>
        <dbReference type="ARBA" id="ARBA00018141"/>
    </source>
</evidence>
<reference evidence="7 8" key="1">
    <citation type="submission" date="2019-06" db="EMBL/GenBank/DDBJ databases">
        <title>Genome analyses of bacteria isolated from kimchi.</title>
        <authorList>
            <person name="Lee S."/>
            <person name="Ahn S."/>
            <person name="Roh S."/>
        </authorList>
    </citation>
    <scope>NUCLEOTIDE SEQUENCE [LARGE SCALE GENOMIC DNA]</scope>
    <source>
        <strain evidence="7 8">CBA3625</strain>
    </source>
</reference>
<name>A0AAP9EDV2_LEULA</name>
<sequence>MRQKSYTYKLRTFINASHAVRWQGVLGAEHPHTWELILEIRPTVEQFTLKFEDIEAVIADSIAPFHGQLLNNVQPFDQIVPTLENFAEQLFDLLADALTEIACQLRDLSVGESPTRYYSVALRELND</sequence>
<comment type="similarity">
    <text evidence="2">Belongs to the PTPS family. QueD subfamily.</text>
</comment>
<comment type="pathway">
    <text evidence="1">Purine metabolism; 7-cyano-7-deazaguanine biosynthesis.</text>
</comment>
<evidence type="ECO:0000256" key="3">
    <source>
        <dbReference type="ARBA" id="ARBA00012982"/>
    </source>
</evidence>
<gene>
    <name evidence="7" type="ORF">FGL83_05890</name>
</gene>
<evidence type="ECO:0000256" key="6">
    <source>
        <dbReference type="ARBA" id="ARBA00048807"/>
    </source>
</evidence>
<dbReference type="GO" id="GO:0070497">
    <property type="term" value="F:6-carboxytetrahydropterin synthase activity"/>
    <property type="evidence" value="ECO:0007669"/>
    <property type="project" value="UniProtKB-EC"/>
</dbReference>
<dbReference type="EMBL" id="CP042387">
    <property type="protein sequence ID" value="QEA44221.1"/>
    <property type="molecule type" value="Genomic_DNA"/>
</dbReference>
<protein>
    <recommendedName>
        <fullName evidence="4">6-carboxy-5,6,7,8-tetrahydropterin synthase</fullName>
        <ecNumber evidence="3">4.1.2.50</ecNumber>
    </recommendedName>
    <alternativeName>
        <fullName evidence="5">Queuosine biosynthesis protein QueD</fullName>
    </alternativeName>
</protein>
<comment type="catalytic activity">
    <reaction evidence="6">
        <text>7,8-dihydroneopterin 3'-triphosphate + H2O = 6-carboxy-5,6,7,8-tetrahydropterin + triphosphate + acetaldehyde + 2 H(+)</text>
        <dbReference type="Rhea" id="RHEA:27966"/>
        <dbReference type="ChEBI" id="CHEBI:15343"/>
        <dbReference type="ChEBI" id="CHEBI:15377"/>
        <dbReference type="ChEBI" id="CHEBI:15378"/>
        <dbReference type="ChEBI" id="CHEBI:18036"/>
        <dbReference type="ChEBI" id="CHEBI:58462"/>
        <dbReference type="ChEBI" id="CHEBI:61032"/>
        <dbReference type="EC" id="4.1.2.50"/>
    </reaction>
</comment>
<evidence type="ECO:0000313" key="7">
    <source>
        <dbReference type="EMBL" id="QEA44221.1"/>
    </source>
</evidence>
<accession>A0AAP9EDV2</accession>
<dbReference type="AlphaFoldDB" id="A0AAP9EDV2"/>
<dbReference type="SUPFAM" id="SSF55620">
    <property type="entry name" value="Tetrahydrobiopterin biosynthesis enzymes-like"/>
    <property type="match status" value="1"/>
</dbReference>
<proteinExistence type="inferred from homology"/>
<dbReference type="Gene3D" id="3.30.479.10">
    <property type="entry name" value="6-pyruvoyl tetrahydropterin synthase/QueD"/>
    <property type="match status" value="1"/>
</dbReference>
<dbReference type="InterPro" id="IPR007115">
    <property type="entry name" value="6-PTP_synth/QueD"/>
</dbReference>
<evidence type="ECO:0000313" key="8">
    <source>
        <dbReference type="Proteomes" id="UP000321298"/>
    </source>
</evidence>
<dbReference type="Pfam" id="PF01242">
    <property type="entry name" value="PTPS"/>
    <property type="match status" value="1"/>
</dbReference>
<evidence type="ECO:0000256" key="1">
    <source>
        <dbReference type="ARBA" id="ARBA00005061"/>
    </source>
</evidence>
<keyword evidence="8" id="KW-1185">Reference proteome</keyword>
<evidence type="ECO:0000256" key="5">
    <source>
        <dbReference type="ARBA" id="ARBA00031449"/>
    </source>
</evidence>
<evidence type="ECO:0000256" key="2">
    <source>
        <dbReference type="ARBA" id="ARBA00008900"/>
    </source>
</evidence>
<dbReference type="EC" id="4.1.2.50" evidence="3"/>